<sequence length="52" mass="6193">MATKEREWIKGDQDTDRKGEREQEWRTVREIQISGFIDASSKKEGDEQPIKR</sequence>
<comment type="caution">
    <text evidence="2">The sequence shown here is derived from an EMBL/GenBank/DDBJ whole genome shotgun (WGS) entry which is preliminary data.</text>
</comment>
<evidence type="ECO:0000313" key="2">
    <source>
        <dbReference type="EMBL" id="DAD37213.1"/>
    </source>
</evidence>
<name>A0A822YYC1_NELNU</name>
<protein>
    <submittedName>
        <fullName evidence="2">Uncharacterized protein</fullName>
    </submittedName>
</protein>
<dbReference type="AlphaFoldDB" id="A0A822YYC1"/>
<dbReference type="EMBL" id="DUZY01000004">
    <property type="protein sequence ID" value="DAD37213.1"/>
    <property type="molecule type" value="Genomic_DNA"/>
</dbReference>
<dbReference type="Proteomes" id="UP000607653">
    <property type="component" value="Unassembled WGS sequence"/>
</dbReference>
<proteinExistence type="predicted"/>
<evidence type="ECO:0000256" key="1">
    <source>
        <dbReference type="SAM" id="MobiDB-lite"/>
    </source>
</evidence>
<keyword evidence="3" id="KW-1185">Reference proteome</keyword>
<gene>
    <name evidence="2" type="ORF">HUJ06_007854</name>
</gene>
<reference evidence="2 3" key="1">
    <citation type="journal article" date="2020" name="Mol. Biol. Evol.">
        <title>Distinct Expression and Methylation Patterns for Genes with Different Fates following a Single Whole-Genome Duplication in Flowering Plants.</title>
        <authorList>
            <person name="Shi T."/>
            <person name="Rahmani R.S."/>
            <person name="Gugger P.F."/>
            <person name="Wang M."/>
            <person name="Li H."/>
            <person name="Zhang Y."/>
            <person name="Li Z."/>
            <person name="Wang Q."/>
            <person name="Van de Peer Y."/>
            <person name="Marchal K."/>
            <person name="Chen J."/>
        </authorList>
    </citation>
    <scope>NUCLEOTIDE SEQUENCE [LARGE SCALE GENOMIC DNA]</scope>
    <source>
        <tissue evidence="2">Leaf</tissue>
    </source>
</reference>
<organism evidence="2 3">
    <name type="scientific">Nelumbo nucifera</name>
    <name type="common">Sacred lotus</name>
    <dbReference type="NCBI Taxonomy" id="4432"/>
    <lineage>
        <taxon>Eukaryota</taxon>
        <taxon>Viridiplantae</taxon>
        <taxon>Streptophyta</taxon>
        <taxon>Embryophyta</taxon>
        <taxon>Tracheophyta</taxon>
        <taxon>Spermatophyta</taxon>
        <taxon>Magnoliopsida</taxon>
        <taxon>Proteales</taxon>
        <taxon>Nelumbonaceae</taxon>
        <taxon>Nelumbo</taxon>
    </lineage>
</organism>
<accession>A0A822YYC1</accession>
<feature type="region of interest" description="Disordered" evidence="1">
    <location>
        <begin position="1"/>
        <end position="24"/>
    </location>
</feature>
<evidence type="ECO:0000313" key="3">
    <source>
        <dbReference type="Proteomes" id="UP000607653"/>
    </source>
</evidence>